<organism evidence="1 2">
    <name type="scientific">Penicillium desertorum</name>
    <dbReference type="NCBI Taxonomy" id="1303715"/>
    <lineage>
        <taxon>Eukaryota</taxon>
        <taxon>Fungi</taxon>
        <taxon>Dikarya</taxon>
        <taxon>Ascomycota</taxon>
        <taxon>Pezizomycotina</taxon>
        <taxon>Eurotiomycetes</taxon>
        <taxon>Eurotiomycetidae</taxon>
        <taxon>Eurotiales</taxon>
        <taxon>Aspergillaceae</taxon>
        <taxon>Penicillium</taxon>
    </lineage>
</organism>
<feature type="non-terminal residue" evidence="1">
    <location>
        <position position="83"/>
    </location>
</feature>
<protein>
    <submittedName>
        <fullName evidence="1">Uncharacterized protein</fullName>
    </submittedName>
</protein>
<sequence>IPLSGGTFYTTSGLGRILIPTSSYDGSGSERSLLIRLNIIYHYPLTKLTKFTIKSWSSKAETYTPLPSEPKYRRKKRLSVIKY</sequence>
<name>A0A9W9WXA9_9EURO</name>
<proteinExistence type="predicted"/>
<accession>A0A9W9WXA9</accession>
<comment type="caution">
    <text evidence="1">The sequence shown here is derived from an EMBL/GenBank/DDBJ whole genome shotgun (WGS) entry which is preliminary data.</text>
</comment>
<gene>
    <name evidence="1" type="ORF">N7530_003962</name>
</gene>
<reference evidence="1" key="2">
    <citation type="journal article" date="2023" name="IMA Fungus">
        <title>Comparative genomic study of the Penicillium genus elucidates a diverse pangenome and 15 lateral gene transfer events.</title>
        <authorList>
            <person name="Petersen C."/>
            <person name="Sorensen T."/>
            <person name="Nielsen M.R."/>
            <person name="Sondergaard T.E."/>
            <person name="Sorensen J.L."/>
            <person name="Fitzpatrick D.A."/>
            <person name="Frisvad J.C."/>
            <person name="Nielsen K.L."/>
        </authorList>
    </citation>
    <scope>NUCLEOTIDE SEQUENCE</scope>
    <source>
        <strain evidence="1">IBT 17660</strain>
    </source>
</reference>
<evidence type="ECO:0000313" key="2">
    <source>
        <dbReference type="Proteomes" id="UP001147760"/>
    </source>
</evidence>
<keyword evidence="2" id="KW-1185">Reference proteome</keyword>
<dbReference type="AlphaFoldDB" id="A0A9W9WXA9"/>
<evidence type="ECO:0000313" key="1">
    <source>
        <dbReference type="EMBL" id="KAJ5478453.1"/>
    </source>
</evidence>
<reference evidence="1" key="1">
    <citation type="submission" date="2022-12" db="EMBL/GenBank/DDBJ databases">
        <authorList>
            <person name="Petersen C."/>
        </authorList>
    </citation>
    <scope>NUCLEOTIDE SEQUENCE</scope>
    <source>
        <strain evidence="1">IBT 17660</strain>
    </source>
</reference>
<dbReference type="Proteomes" id="UP001147760">
    <property type="component" value="Unassembled WGS sequence"/>
</dbReference>
<dbReference type="OrthoDB" id="3598281at2759"/>
<dbReference type="EMBL" id="JAPWDO010000003">
    <property type="protein sequence ID" value="KAJ5478453.1"/>
    <property type="molecule type" value="Genomic_DNA"/>
</dbReference>